<keyword evidence="3" id="KW-0540">Nuclease</keyword>
<dbReference type="InterPro" id="IPR006350">
    <property type="entry name" value="Intron_endoG1"/>
</dbReference>
<dbReference type="GO" id="GO:0004519">
    <property type="term" value="F:endonuclease activity"/>
    <property type="evidence" value="ECO:0007669"/>
    <property type="project" value="UniProtKB-KW"/>
</dbReference>
<dbReference type="Gene3D" id="3.40.1440.10">
    <property type="entry name" value="GIY-YIG endonuclease"/>
    <property type="match status" value="1"/>
</dbReference>
<reference evidence="3" key="2">
    <citation type="journal article" date="2011" name="Genome Biol. Evol.">
        <title>The chloroplast genome of the green alga Schizomeris leibleinii (Chlorophyceae) provides evidence for bidirectional DNA replication from a single origin in the chaetophorales.</title>
        <authorList>
            <person name="Brouard J.S."/>
            <person name="Otis C."/>
            <person name="Lemieux C."/>
            <person name="Turmel M."/>
        </authorList>
    </citation>
    <scope>NUCLEOTIDE SEQUENCE</scope>
</reference>
<keyword evidence="3" id="KW-0934">Plastid</keyword>
<dbReference type="SUPFAM" id="SSF64496">
    <property type="entry name" value="DNA-binding domain of intron-encoded endonucleases"/>
    <property type="match status" value="1"/>
</dbReference>
<accession>F8SY82</accession>
<dbReference type="NCBIfam" id="TIGR01453">
    <property type="entry name" value="grpIintron_endo"/>
    <property type="match status" value="1"/>
</dbReference>
<reference evidence="3" key="1">
    <citation type="submission" date="2010-12" db="EMBL/GenBank/DDBJ databases">
        <authorList>
            <person name="Brouard J.-S."/>
            <person name="Otis C."/>
            <person name="Lemieux C."/>
            <person name="Turmel M."/>
        </authorList>
    </citation>
    <scope>NUCLEOTIDE SEQUENCE</scope>
</reference>
<dbReference type="RefSeq" id="YP_004581370.1">
    <property type="nucleotide sequence ID" value="NC_015645.1"/>
</dbReference>
<geneLocation type="chloroplast" evidence="3"/>
<dbReference type="SUPFAM" id="SSF82771">
    <property type="entry name" value="GIY-YIG endonuclease"/>
    <property type="match status" value="1"/>
</dbReference>
<dbReference type="CDD" id="cd10437">
    <property type="entry name" value="GIY-YIG_HE_I-TevI_like"/>
    <property type="match status" value="1"/>
</dbReference>
<evidence type="ECO:0000313" key="3">
    <source>
        <dbReference type="EMBL" id="AEH05419.1"/>
    </source>
</evidence>
<protein>
    <submittedName>
        <fullName evidence="3">Putative site-specific DNA endonuclease</fullName>
    </submittedName>
</protein>
<dbReference type="Pfam" id="PF07460">
    <property type="entry name" value="NUMOD3"/>
    <property type="match status" value="2"/>
</dbReference>
<sequence>MNLNKTNKNFFDRSLKSGVYVITCLPLGKHYIGVSTHVVRRLNAHKTALRNSLHSNKELQKDFLKYGEKNFLFQKLYMGAGLEKKQLEEFETQILLTLPSDKRYNIYTNWRVKGSGTNPFYGRKHTQEARKAMSFANKNRPSSFLGRTQSNAVKKLISQQNKGNTNKERRKPLYIDSVFYESISHASQITGLSRRLIRDRCHSDEPRFANYQWEIKDSPNQPS</sequence>
<evidence type="ECO:0000259" key="2">
    <source>
        <dbReference type="PROSITE" id="PS50164"/>
    </source>
</evidence>
<dbReference type="GO" id="GO:0003677">
    <property type="term" value="F:DNA binding"/>
    <property type="evidence" value="ECO:0007669"/>
    <property type="project" value="InterPro"/>
</dbReference>
<keyword evidence="3" id="KW-0255">Endonuclease</keyword>
<comment type="similarity">
    <text evidence="1">To endonucleases of group I introns of fungi and phage.</text>
</comment>
<dbReference type="SMART" id="SM00465">
    <property type="entry name" value="GIYc"/>
    <property type="match status" value="1"/>
</dbReference>
<evidence type="ECO:0000256" key="1">
    <source>
        <dbReference type="ARBA" id="ARBA00010045"/>
    </source>
</evidence>
<dbReference type="AlphaFoldDB" id="F8SY82"/>
<dbReference type="InterPro" id="IPR000305">
    <property type="entry name" value="GIY-YIG_endonuc"/>
</dbReference>
<dbReference type="PROSITE" id="PS50164">
    <property type="entry name" value="GIY_YIG"/>
    <property type="match status" value="1"/>
</dbReference>
<gene>
    <name evidence="3" type="primary">orf223</name>
</gene>
<keyword evidence="3" id="KW-0378">Hydrolase</keyword>
<proteinExistence type="predicted"/>
<feature type="domain" description="GIY-YIG" evidence="2">
    <location>
        <begin position="15"/>
        <end position="106"/>
    </location>
</feature>
<dbReference type="InterPro" id="IPR003611">
    <property type="entry name" value="NUMOD3"/>
</dbReference>
<dbReference type="EMBL" id="HQ700713">
    <property type="protein sequence ID" value="AEH05419.1"/>
    <property type="molecule type" value="Genomic_DNA"/>
</dbReference>
<dbReference type="Pfam" id="PF01541">
    <property type="entry name" value="GIY-YIG"/>
    <property type="match status" value="1"/>
</dbReference>
<keyword evidence="3" id="KW-0150">Chloroplast</keyword>
<organism evidence="3">
    <name type="scientific">Schizomeris leibleinii</name>
    <dbReference type="NCBI Taxonomy" id="104533"/>
    <lineage>
        <taxon>Eukaryota</taxon>
        <taxon>Viridiplantae</taxon>
        <taxon>Chlorophyta</taxon>
        <taxon>core chlorophytes</taxon>
        <taxon>Chlorophyceae</taxon>
        <taxon>OCC clade</taxon>
        <taxon>Chaetophorales</taxon>
        <taxon>Schizomeridaceae</taxon>
        <taxon>Schizomeris</taxon>
    </lineage>
</organism>
<name>F8SY82_9CHLO</name>
<dbReference type="InterPro" id="IPR035901">
    <property type="entry name" value="GIY-YIG_endonuc_sf"/>
</dbReference>
<dbReference type="GeneID" id="10751831"/>